<dbReference type="PANTHER" id="PTHR48056">
    <property type="entry name" value="LRR RECEPTOR-LIKE SERINE/THREONINE-PROTEIN KINASE-RELATED"/>
    <property type="match status" value="1"/>
</dbReference>
<comment type="subcellular location">
    <subcellularLocation>
        <location evidence="1">Membrane</location>
        <topology evidence="1">Single-pass type I membrane protein</topology>
    </subcellularLocation>
</comment>
<dbReference type="AlphaFoldDB" id="A0A8T2U289"/>
<dbReference type="Gene3D" id="1.10.510.10">
    <property type="entry name" value="Transferase(Phosphotransferase) domain 1"/>
    <property type="match status" value="1"/>
</dbReference>
<evidence type="ECO:0000256" key="14">
    <source>
        <dbReference type="SAM" id="Phobius"/>
    </source>
</evidence>
<dbReference type="InterPro" id="IPR011009">
    <property type="entry name" value="Kinase-like_dom_sf"/>
</dbReference>
<dbReference type="GO" id="GO:0005524">
    <property type="term" value="F:ATP binding"/>
    <property type="evidence" value="ECO:0007669"/>
    <property type="project" value="UniProtKB-KW"/>
</dbReference>
<dbReference type="Pfam" id="PF00560">
    <property type="entry name" value="LRR_1"/>
    <property type="match status" value="5"/>
</dbReference>
<keyword evidence="4" id="KW-0808">Transferase</keyword>
<evidence type="ECO:0000256" key="11">
    <source>
        <dbReference type="ARBA" id="ARBA00023136"/>
    </source>
</evidence>
<keyword evidence="7" id="KW-0677">Repeat</keyword>
<protein>
    <recommendedName>
        <fullName evidence="15">Protein kinase domain-containing protein</fullName>
    </recommendedName>
</protein>
<dbReference type="PROSITE" id="PS00108">
    <property type="entry name" value="PROTEIN_KINASE_ST"/>
    <property type="match status" value="1"/>
</dbReference>
<evidence type="ECO:0000256" key="5">
    <source>
        <dbReference type="ARBA" id="ARBA00022692"/>
    </source>
</evidence>
<dbReference type="Pfam" id="PF23598">
    <property type="entry name" value="LRR_14"/>
    <property type="match status" value="1"/>
</dbReference>
<feature type="transmembrane region" description="Helical" evidence="14">
    <location>
        <begin position="620"/>
        <end position="643"/>
    </location>
</feature>
<evidence type="ECO:0000256" key="10">
    <source>
        <dbReference type="ARBA" id="ARBA00022989"/>
    </source>
</evidence>
<dbReference type="PROSITE" id="PS50011">
    <property type="entry name" value="PROTEIN_KINASE_DOM"/>
    <property type="match status" value="1"/>
</dbReference>
<sequence>MVVVQRLLHLLRRLRVQPLLLQLLFMVALVCCDSSVITFSAAAVDESSMSTNSTSIRALLALRQSISTDPSDFLASWDMAAKPSYCHWSGVHCSTEGSGIVVAILLNSHQLNGTLPPELGLLSNLSYLNVSENNFHGSVPAELGKLRKLTHLDLSSNGFTGSIPSSLSNCTLIQYLDLRFNSMSGSFPSFITSFASLTYLDMSRNSFRGERIPSDIGRLSNLQFLQLTNTGVEGTLPSSITNCSKLYWLHLGDNSLSGPLSQDWTNLAANIRSLHLRNNFFTGRIPSTLGNCTAMTELELENNTLIGEIPESLSRVTTLKYLVLFSNRLTDNAFSGTLTEAVRNWSALITLDLTGNNFHGKIPEAVGFLKGLEGLQLQQNRFEGPIPKIWIGLQLSEIDLSHNLLNGSIPPALGDLPLLNSLLLQNNDLSGSIPDTLQALKTLLELNLSHNHLTGEIPTNLSPSESLDLSFNNLSGRIPASIGDLYMISTIVLAENHLSGPIPDTLGSYQRLLVLDLSVNNLDGDIPSALGELPVIQYIDLSYNGLSGSLPASLGMLRNLVFLNVSFNLLQGQIPTGGVFASISPSAFLGNTGLCGYPVNATCEDDSFKKPSKSPLRHRLLVSISSAIAGLIVLLLCVCSWRYRRRLRLFSMNSMTAENEAAPETELRAWTAKELRDATADFHTANVIGAGGVSVCFKGVLNLKGIDMSVAIKRLNCKAMAGSEIKESFLREIKVLGEVRHRNLVKTLGYCLDGGEMAIVMELMEMGDLRQILGRREKPLSWDRRMNIAMDVAEGLVYLHYECLHPIIHCDLKPQNILLGSDMVAKVSDFGIAKLLESRESSWAVSISDFVGTFGYAAPECGTGPSVSRKVDVYSFGILLMELATGMNPRSSQLHDEGLTLRSWCSNLLASKSLFLLDSPVQETMKIDPTLRPELEIVLRLGLKCTHENAQERPDMKFVREVLTRITKPELAALYQAKQLKSLME</sequence>
<evidence type="ECO:0000256" key="8">
    <source>
        <dbReference type="ARBA" id="ARBA00022741"/>
    </source>
</evidence>
<organism evidence="16 17">
    <name type="scientific">Ceratopteris richardii</name>
    <name type="common">Triangle waterfern</name>
    <dbReference type="NCBI Taxonomy" id="49495"/>
    <lineage>
        <taxon>Eukaryota</taxon>
        <taxon>Viridiplantae</taxon>
        <taxon>Streptophyta</taxon>
        <taxon>Embryophyta</taxon>
        <taxon>Tracheophyta</taxon>
        <taxon>Polypodiopsida</taxon>
        <taxon>Polypodiidae</taxon>
        <taxon>Polypodiales</taxon>
        <taxon>Pteridineae</taxon>
        <taxon>Pteridaceae</taxon>
        <taxon>Parkerioideae</taxon>
        <taxon>Ceratopteris</taxon>
    </lineage>
</organism>
<dbReference type="SUPFAM" id="SSF56112">
    <property type="entry name" value="Protein kinase-like (PK-like)"/>
    <property type="match status" value="1"/>
</dbReference>
<evidence type="ECO:0000256" key="1">
    <source>
        <dbReference type="ARBA" id="ARBA00004479"/>
    </source>
</evidence>
<dbReference type="SMART" id="SM00220">
    <property type="entry name" value="S_TKc"/>
    <property type="match status" value="1"/>
</dbReference>
<dbReference type="Gene3D" id="3.80.10.10">
    <property type="entry name" value="Ribonuclease Inhibitor"/>
    <property type="match status" value="4"/>
</dbReference>
<dbReference type="FunFam" id="3.80.10.10:FF:000095">
    <property type="entry name" value="LRR receptor-like serine/threonine-protein kinase GSO1"/>
    <property type="match status" value="2"/>
</dbReference>
<keyword evidence="17" id="KW-1185">Reference proteome</keyword>
<keyword evidence="8" id="KW-0547">Nucleotide-binding</keyword>
<keyword evidence="5 14" id="KW-0812">Transmembrane</keyword>
<dbReference type="SMART" id="SM00369">
    <property type="entry name" value="LRR_TYP"/>
    <property type="match status" value="6"/>
</dbReference>
<dbReference type="PANTHER" id="PTHR48056:SF81">
    <property type="entry name" value="RECEPTOR PROTEIN-TYROSINE KINASE CEPR1"/>
    <property type="match status" value="1"/>
</dbReference>
<evidence type="ECO:0000256" key="2">
    <source>
        <dbReference type="ARBA" id="ARBA00008684"/>
    </source>
</evidence>
<dbReference type="GO" id="GO:0004672">
    <property type="term" value="F:protein kinase activity"/>
    <property type="evidence" value="ECO:0007669"/>
    <property type="project" value="InterPro"/>
</dbReference>
<keyword evidence="10 14" id="KW-1133">Transmembrane helix</keyword>
<evidence type="ECO:0000256" key="13">
    <source>
        <dbReference type="ARBA" id="ARBA00023180"/>
    </source>
</evidence>
<evidence type="ECO:0000256" key="7">
    <source>
        <dbReference type="ARBA" id="ARBA00022737"/>
    </source>
</evidence>
<evidence type="ECO:0000259" key="15">
    <source>
        <dbReference type="PROSITE" id="PS50011"/>
    </source>
</evidence>
<evidence type="ECO:0000256" key="6">
    <source>
        <dbReference type="ARBA" id="ARBA00022729"/>
    </source>
</evidence>
<dbReference type="EMBL" id="CM035414">
    <property type="protein sequence ID" value="KAH7430221.1"/>
    <property type="molecule type" value="Genomic_DNA"/>
</dbReference>
<comment type="similarity">
    <text evidence="2">Belongs to the protein kinase superfamily. Ser/Thr protein kinase family.</text>
</comment>
<dbReference type="SUPFAM" id="SSF52058">
    <property type="entry name" value="L domain-like"/>
    <property type="match status" value="2"/>
</dbReference>
<evidence type="ECO:0000313" key="16">
    <source>
        <dbReference type="EMBL" id="KAH7430221.1"/>
    </source>
</evidence>
<evidence type="ECO:0000256" key="9">
    <source>
        <dbReference type="ARBA" id="ARBA00022840"/>
    </source>
</evidence>
<comment type="caution">
    <text evidence="16">The sequence shown here is derived from an EMBL/GenBank/DDBJ whole genome shotgun (WGS) entry which is preliminary data.</text>
</comment>
<dbReference type="FunFam" id="1.10.510.10:FF:000388">
    <property type="entry name" value="Leucine-rich repeat receptor-like tyrosine-protein kinase PXC3"/>
    <property type="match status" value="1"/>
</dbReference>
<evidence type="ECO:0000256" key="3">
    <source>
        <dbReference type="ARBA" id="ARBA00022614"/>
    </source>
</evidence>
<keyword evidence="11 14" id="KW-0472">Membrane</keyword>
<evidence type="ECO:0000313" key="17">
    <source>
        <dbReference type="Proteomes" id="UP000825935"/>
    </source>
</evidence>
<reference evidence="16" key="1">
    <citation type="submission" date="2021-08" db="EMBL/GenBank/DDBJ databases">
        <title>WGS assembly of Ceratopteris richardii.</title>
        <authorList>
            <person name="Marchant D.B."/>
            <person name="Chen G."/>
            <person name="Jenkins J."/>
            <person name="Shu S."/>
            <person name="Leebens-Mack J."/>
            <person name="Grimwood J."/>
            <person name="Schmutz J."/>
            <person name="Soltis P."/>
            <person name="Soltis D."/>
            <person name="Chen Z.-H."/>
        </authorList>
    </citation>
    <scope>NUCLEOTIDE SEQUENCE</scope>
    <source>
        <strain evidence="16">Whitten #5841</strain>
        <tissue evidence="16">Leaf</tissue>
    </source>
</reference>
<dbReference type="InterPro" id="IPR055414">
    <property type="entry name" value="LRR_R13L4/SHOC2-like"/>
</dbReference>
<keyword evidence="13" id="KW-0325">Glycoprotein</keyword>
<name>A0A8T2U289_CERRI</name>
<keyword evidence="6" id="KW-0732">Signal</keyword>
<dbReference type="InterPro" id="IPR008271">
    <property type="entry name" value="Ser/Thr_kinase_AS"/>
</dbReference>
<dbReference type="InterPro" id="IPR050647">
    <property type="entry name" value="Plant_LRR-RLKs"/>
</dbReference>
<accession>A0A8T2U289</accession>
<proteinExistence type="inferred from homology"/>
<dbReference type="InterPro" id="IPR003591">
    <property type="entry name" value="Leu-rich_rpt_typical-subtyp"/>
</dbReference>
<dbReference type="Pfam" id="PF00069">
    <property type="entry name" value="Pkinase"/>
    <property type="match status" value="1"/>
</dbReference>
<feature type="domain" description="Protein kinase" evidence="15">
    <location>
        <begin position="682"/>
        <end position="950"/>
    </location>
</feature>
<dbReference type="Proteomes" id="UP000825935">
    <property type="component" value="Chromosome 9"/>
</dbReference>
<dbReference type="Pfam" id="PF08263">
    <property type="entry name" value="LRRNT_2"/>
    <property type="match status" value="1"/>
</dbReference>
<dbReference type="InterPro" id="IPR013210">
    <property type="entry name" value="LRR_N_plant-typ"/>
</dbReference>
<evidence type="ECO:0000256" key="4">
    <source>
        <dbReference type="ARBA" id="ARBA00022679"/>
    </source>
</evidence>
<keyword evidence="9" id="KW-0067">ATP-binding</keyword>
<dbReference type="InterPro" id="IPR000719">
    <property type="entry name" value="Prot_kinase_dom"/>
</dbReference>
<gene>
    <name evidence="16" type="ORF">KP509_09G089100</name>
</gene>
<keyword evidence="3" id="KW-0433">Leucine-rich repeat</keyword>
<evidence type="ECO:0000256" key="12">
    <source>
        <dbReference type="ARBA" id="ARBA00023170"/>
    </source>
</evidence>
<dbReference type="GO" id="GO:0016020">
    <property type="term" value="C:membrane"/>
    <property type="evidence" value="ECO:0007669"/>
    <property type="project" value="UniProtKB-SubCell"/>
</dbReference>
<dbReference type="InterPro" id="IPR032675">
    <property type="entry name" value="LRR_dom_sf"/>
</dbReference>
<keyword evidence="12" id="KW-0675">Receptor</keyword>
<dbReference type="InterPro" id="IPR001611">
    <property type="entry name" value="Leu-rich_rpt"/>
</dbReference>
<dbReference type="OrthoDB" id="676979at2759"/>
<dbReference type="Gene3D" id="3.30.200.20">
    <property type="entry name" value="Phosphorylase Kinase, domain 1"/>
    <property type="match status" value="1"/>
</dbReference>